<proteinExistence type="predicted"/>
<protein>
    <recommendedName>
        <fullName evidence="4">S-layer protein</fullName>
    </recommendedName>
</protein>
<accession>A0A7Z9DWG2</accession>
<evidence type="ECO:0008006" key="4">
    <source>
        <dbReference type="Google" id="ProtNLM"/>
    </source>
</evidence>
<dbReference type="EMBL" id="CZCU02000106">
    <property type="protein sequence ID" value="VXD14859.1"/>
    <property type="molecule type" value="Genomic_DNA"/>
</dbReference>
<feature type="signal peptide" evidence="1">
    <location>
        <begin position="1"/>
        <end position="25"/>
    </location>
</feature>
<feature type="chain" id="PRO_5031208289" description="S-layer protein" evidence="1">
    <location>
        <begin position="26"/>
        <end position="114"/>
    </location>
</feature>
<comment type="caution">
    <text evidence="2">The sequence shown here is derived from an EMBL/GenBank/DDBJ whole genome shotgun (WGS) entry which is preliminary data.</text>
</comment>
<evidence type="ECO:0000313" key="2">
    <source>
        <dbReference type="EMBL" id="VXD14859.1"/>
    </source>
</evidence>
<dbReference type="OrthoDB" id="5195105at2"/>
<name>A0A7Z9DWG2_9CYAN</name>
<keyword evidence="3" id="KW-1185">Reference proteome</keyword>
<sequence length="114" mass="13036">MKYYCFPLLSITILTIMGSFTPLKAEEQPLNSSENFEQISTPTREEIINACIQNQADRLPNPYIDVEPTHWAYKAVLSLYYCGAFRQATPELLLRQETGNREINQIPNPIPTSN</sequence>
<evidence type="ECO:0000256" key="1">
    <source>
        <dbReference type="SAM" id="SignalP"/>
    </source>
</evidence>
<dbReference type="Proteomes" id="UP000184550">
    <property type="component" value="Unassembled WGS sequence"/>
</dbReference>
<reference evidence="2" key="1">
    <citation type="submission" date="2019-10" db="EMBL/GenBank/DDBJ databases">
        <authorList>
            <consortium name="Genoscope - CEA"/>
            <person name="William W."/>
        </authorList>
    </citation>
    <scope>NUCLEOTIDE SEQUENCE [LARGE SCALE GENOMIC DNA]</scope>
    <source>
        <strain evidence="2">BBR_PRJEB10992</strain>
    </source>
</reference>
<organism evidence="2 3">
    <name type="scientific">Planktothrix serta PCC 8927</name>
    <dbReference type="NCBI Taxonomy" id="671068"/>
    <lineage>
        <taxon>Bacteria</taxon>
        <taxon>Bacillati</taxon>
        <taxon>Cyanobacteriota</taxon>
        <taxon>Cyanophyceae</taxon>
        <taxon>Oscillatoriophycideae</taxon>
        <taxon>Oscillatoriales</taxon>
        <taxon>Microcoleaceae</taxon>
        <taxon>Planktothrix</taxon>
    </lineage>
</organism>
<evidence type="ECO:0000313" key="3">
    <source>
        <dbReference type="Proteomes" id="UP000184550"/>
    </source>
</evidence>
<dbReference type="AlphaFoldDB" id="A0A7Z9DWG2"/>
<gene>
    <name evidence="2" type="ORF">PL8927_330005</name>
</gene>
<keyword evidence="1" id="KW-0732">Signal</keyword>